<dbReference type="PANTHER" id="PTHR33930">
    <property type="entry name" value="ALKYL HYDROPEROXIDE REDUCTASE AHPD"/>
    <property type="match status" value="1"/>
</dbReference>
<evidence type="ECO:0000313" key="3">
    <source>
        <dbReference type="Proteomes" id="UP000694228"/>
    </source>
</evidence>
<evidence type="ECO:0000313" key="2">
    <source>
        <dbReference type="EMBL" id="QXO94458.1"/>
    </source>
</evidence>
<name>A0A8F5VP41_METHU</name>
<accession>A0A8F5VP41</accession>
<reference evidence="2 3" key="1">
    <citation type="submission" date="2021-06" db="EMBL/GenBank/DDBJ databases">
        <title>Complete genome sequence of the secondary alcohol utilizing methanogen Methanospirillum hungatei strain GP1.</title>
        <authorList>
            <person name="Day L.A."/>
            <person name="Costa K.C."/>
        </authorList>
    </citation>
    <scope>NUCLEOTIDE SEQUENCE [LARGE SCALE GENOMIC DNA]</scope>
    <source>
        <strain evidence="2 3">GP1</strain>
    </source>
</reference>
<protein>
    <submittedName>
        <fullName evidence="2">Carboxymuconolactone decarboxylase family protein</fullName>
    </submittedName>
</protein>
<sequence>MELSPMELFQKEAPEAAAAFNGLIQALIASEGLDQKTKQLIYIAMKTAMGDERAVRAHLPMAKGLGATREEILDAVLLTLTVSGISGVLKVLPLIVEMYDKQ</sequence>
<dbReference type="GO" id="GO:0051920">
    <property type="term" value="F:peroxiredoxin activity"/>
    <property type="evidence" value="ECO:0007669"/>
    <property type="project" value="InterPro"/>
</dbReference>
<dbReference type="InterPro" id="IPR003779">
    <property type="entry name" value="CMD-like"/>
</dbReference>
<dbReference type="Pfam" id="PF02627">
    <property type="entry name" value="CMD"/>
    <property type="match status" value="1"/>
</dbReference>
<dbReference type="EMBL" id="CP077107">
    <property type="protein sequence ID" value="QXO94458.1"/>
    <property type="molecule type" value="Genomic_DNA"/>
</dbReference>
<gene>
    <name evidence="2" type="ORF">KSK55_14230</name>
</gene>
<dbReference type="PANTHER" id="PTHR33930:SF2">
    <property type="entry name" value="BLR3452 PROTEIN"/>
    <property type="match status" value="1"/>
</dbReference>
<dbReference type="AlphaFoldDB" id="A0A8F5VP41"/>
<evidence type="ECO:0000259" key="1">
    <source>
        <dbReference type="Pfam" id="PF02627"/>
    </source>
</evidence>
<dbReference type="Proteomes" id="UP000694228">
    <property type="component" value="Chromosome"/>
</dbReference>
<proteinExistence type="predicted"/>
<feature type="domain" description="Carboxymuconolactone decarboxylase-like" evidence="1">
    <location>
        <begin position="14"/>
        <end position="93"/>
    </location>
</feature>
<organism evidence="2 3">
    <name type="scientific">Methanospirillum hungatei</name>
    <dbReference type="NCBI Taxonomy" id="2203"/>
    <lineage>
        <taxon>Archaea</taxon>
        <taxon>Methanobacteriati</taxon>
        <taxon>Methanobacteriota</taxon>
        <taxon>Stenosarchaea group</taxon>
        <taxon>Methanomicrobia</taxon>
        <taxon>Methanomicrobiales</taxon>
        <taxon>Methanospirillaceae</taxon>
        <taxon>Methanospirillum</taxon>
    </lineage>
</organism>
<dbReference type="OrthoDB" id="115620at2157"/>